<keyword evidence="7" id="KW-1185">Reference proteome</keyword>
<dbReference type="AlphaFoldDB" id="A0AAD8ZNM3"/>
<reference evidence="6" key="1">
    <citation type="submission" date="2023-03" db="EMBL/GenBank/DDBJ databases">
        <title>Electrophorus voltai genome.</title>
        <authorList>
            <person name="Bian C."/>
        </authorList>
    </citation>
    <scope>NUCLEOTIDE SEQUENCE</scope>
    <source>
        <strain evidence="6">CB-2022</strain>
        <tissue evidence="6">Muscle</tissue>
    </source>
</reference>
<dbReference type="GO" id="GO:0000266">
    <property type="term" value="P:mitochondrial fission"/>
    <property type="evidence" value="ECO:0007669"/>
    <property type="project" value="UniProtKB-UniRule"/>
</dbReference>
<organism evidence="6 7">
    <name type="scientific">Electrophorus voltai</name>
    <dbReference type="NCBI Taxonomy" id="2609070"/>
    <lineage>
        <taxon>Eukaryota</taxon>
        <taxon>Metazoa</taxon>
        <taxon>Chordata</taxon>
        <taxon>Craniata</taxon>
        <taxon>Vertebrata</taxon>
        <taxon>Euteleostomi</taxon>
        <taxon>Actinopterygii</taxon>
        <taxon>Neopterygii</taxon>
        <taxon>Teleostei</taxon>
        <taxon>Ostariophysi</taxon>
        <taxon>Gymnotiformes</taxon>
        <taxon>Gymnotoidei</taxon>
        <taxon>Gymnotidae</taxon>
        <taxon>Electrophorus</taxon>
    </lineage>
</organism>
<evidence type="ECO:0000256" key="5">
    <source>
        <dbReference type="SAM" id="MobiDB-lite"/>
    </source>
</evidence>
<dbReference type="GO" id="GO:0005739">
    <property type="term" value="C:mitochondrion"/>
    <property type="evidence" value="ECO:0007669"/>
    <property type="project" value="UniProtKB-SubCell"/>
</dbReference>
<feature type="compositionally biased region" description="Pro residues" evidence="5">
    <location>
        <begin position="173"/>
        <end position="190"/>
    </location>
</feature>
<sequence length="414" mass="45235">MLVPVWETTLCGQYRSIVRMIGTNLPLAPYPRIHFQIPLQTSRRQEHVDESVNGRAIPSLEDVLWLAEEEGDRSTKFRGNVPLRNARWLRETEAARPACGAPRAQQGHVAQGLNMQPEALQKISALEAELLRLQAQIAMIVAIPTVDSPGLGEPATPCFHPAPAPAFTSTPLSVPPPPPAPPLPPPPPPLAGSVQSSVSEVIRQRQAARRGKAELREPSDDPAATPLPSMLEVLKDLNQVKLRTVERSPGGTPMRKRRSKGLACSLDPAALIAEALKRKFAHRQRNNSFDKENRSAEPSPFSSPDTPRGLELAGCTGNKTAVLNNIDRSNSGLCPTYMFMCACTSEISSYIPHELMLKDQGKIPYSFCSLSLCVHFCMELYHGPGSLRVLHSILAVPRTALFWTEISDVVPGIC</sequence>
<proteinExistence type="inferred from homology"/>
<name>A0AAD8ZNM3_9TELE</name>
<evidence type="ECO:0000313" key="7">
    <source>
        <dbReference type="Proteomes" id="UP001239994"/>
    </source>
</evidence>
<evidence type="ECO:0000313" key="6">
    <source>
        <dbReference type="EMBL" id="KAK1801566.1"/>
    </source>
</evidence>
<feature type="region of interest" description="Disordered" evidence="5">
    <location>
        <begin position="284"/>
        <end position="309"/>
    </location>
</feature>
<dbReference type="PANTHER" id="PTHR14215">
    <property type="entry name" value="PROTEIN OF UNKNOWN FUNCTION DUF729"/>
    <property type="match status" value="1"/>
</dbReference>
<gene>
    <name evidence="6" type="ORF">P4O66_004620</name>
</gene>
<comment type="similarity">
    <text evidence="2 4">Belongs to the MTFR1 family.</text>
</comment>
<comment type="caution">
    <text evidence="6">The sequence shown here is derived from an EMBL/GenBank/DDBJ whole genome shotgun (WGS) entry which is preliminary data.</text>
</comment>
<dbReference type="PANTHER" id="PTHR14215:SF2">
    <property type="entry name" value="MITOCHONDRIAL FISSION REGULATOR 2"/>
    <property type="match status" value="1"/>
</dbReference>
<protein>
    <recommendedName>
        <fullName evidence="4">Mitochondrial fission regulator</fullName>
    </recommendedName>
</protein>
<keyword evidence="3 4" id="KW-0496">Mitochondrion</keyword>
<evidence type="ECO:0000256" key="3">
    <source>
        <dbReference type="ARBA" id="ARBA00023128"/>
    </source>
</evidence>
<dbReference type="InterPro" id="IPR007972">
    <property type="entry name" value="Mtfr1"/>
</dbReference>
<comment type="subcellular location">
    <subcellularLocation>
        <location evidence="1 4">Mitochondrion</location>
    </subcellularLocation>
</comment>
<feature type="region of interest" description="Disordered" evidence="5">
    <location>
        <begin position="169"/>
        <end position="227"/>
    </location>
</feature>
<comment type="function">
    <text evidence="4">Plays a role in mitochondrial aerobic respiration. Regulates mitochondrial organization and fission.</text>
</comment>
<evidence type="ECO:0000256" key="2">
    <source>
        <dbReference type="ARBA" id="ARBA00005807"/>
    </source>
</evidence>
<evidence type="ECO:0000256" key="1">
    <source>
        <dbReference type="ARBA" id="ARBA00004173"/>
    </source>
</evidence>
<evidence type="ECO:0000256" key="4">
    <source>
        <dbReference type="RuleBase" id="RU369053"/>
    </source>
</evidence>
<dbReference type="EMBL" id="JAROKS010000008">
    <property type="protein sequence ID" value="KAK1801566.1"/>
    <property type="molecule type" value="Genomic_DNA"/>
</dbReference>
<dbReference type="Proteomes" id="UP001239994">
    <property type="component" value="Unassembled WGS sequence"/>
</dbReference>
<accession>A0AAD8ZNM3</accession>
<dbReference type="Pfam" id="PF05308">
    <property type="entry name" value="Mito_fiss_reg"/>
    <property type="match status" value="1"/>
</dbReference>
<dbReference type="GO" id="GO:0009060">
    <property type="term" value="P:aerobic respiration"/>
    <property type="evidence" value="ECO:0007669"/>
    <property type="project" value="UniProtKB-UniRule"/>
</dbReference>